<feature type="domain" description="DUF4178" evidence="3">
    <location>
        <begin position="60"/>
        <end position="191"/>
    </location>
</feature>
<name>A0ABP7U015_9SPHN</name>
<reference evidence="5" key="1">
    <citation type="journal article" date="2019" name="Int. J. Syst. Evol. Microbiol.">
        <title>The Global Catalogue of Microorganisms (GCM) 10K type strain sequencing project: providing services to taxonomists for standard genome sequencing and annotation.</title>
        <authorList>
            <consortium name="The Broad Institute Genomics Platform"/>
            <consortium name="The Broad Institute Genome Sequencing Center for Infectious Disease"/>
            <person name="Wu L."/>
            <person name="Ma J."/>
        </authorList>
    </citation>
    <scope>NUCLEOTIDE SEQUENCE [LARGE SCALE GENOMIC DNA]</scope>
    <source>
        <strain evidence="5">JCM 17564</strain>
    </source>
</reference>
<protein>
    <recommendedName>
        <fullName evidence="3">DUF4178 domain-containing protein</fullName>
    </recommendedName>
</protein>
<dbReference type="InterPro" id="IPR025235">
    <property type="entry name" value="DUF4178"/>
</dbReference>
<feature type="transmembrane region" description="Helical" evidence="2">
    <location>
        <begin position="423"/>
        <end position="444"/>
    </location>
</feature>
<dbReference type="Pfam" id="PF13785">
    <property type="entry name" value="DUF4178"/>
    <property type="match status" value="1"/>
</dbReference>
<sequence length="456" mass="49083">MSAARLINCPSCGGSIAIKAAGYSTTVACQYCGSELDVTNPDVRLITEYHQAASAGDLPLGARGTLVGTEWEVIGRLERSDDGASWTEYLLFNPYAGYRWLIEADGEWSLGTALNRNPVTESDDVVTLDGTRFFLDYAPVTTRTNSVVGEFYWRVRAGDTVEATTFSSGGSSLSWERSADEVNWTLTEQLPDGDAVRASFADPAPASPSAGPATGGGPRQFGRKASASPRTASAAQGLTPVKRASDGDDLSKMIGIAIATCFLLLVIGIFFGMSRGSVSQSMTVYTGEPARTMMLGTVTLKRPYQAVTITARGDQFVNKWVDLDYSLVDRRTQQAIDAYGIVEYYAGRDSDGNWTEGSRRETTKFASVPAGTYDVMVEAKAQNWSSSSYSSSTSSSWASGDGSGWGSAPESINLRFTITPGGVFFGNMAMFMLLIFAPIAVWMWRKAQASKSGYRR</sequence>
<dbReference type="RefSeq" id="WP_344696131.1">
    <property type="nucleotide sequence ID" value="NZ_BAABBR010000001.1"/>
</dbReference>
<feature type="compositionally biased region" description="Low complexity" evidence="1">
    <location>
        <begin position="198"/>
        <end position="212"/>
    </location>
</feature>
<keyword evidence="2" id="KW-1133">Transmembrane helix</keyword>
<feature type="region of interest" description="Disordered" evidence="1">
    <location>
        <begin position="197"/>
        <end position="241"/>
    </location>
</feature>
<organism evidence="4 5">
    <name type="scientific">Sphingomonas rosea</name>
    <dbReference type="NCBI Taxonomy" id="335605"/>
    <lineage>
        <taxon>Bacteria</taxon>
        <taxon>Pseudomonadati</taxon>
        <taxon>Pseudomonadota</taxon>
        <taxon>Alphaproteobacteria</taxon>
        <taxon>Sphingomonadales</taxon>
        <taxon>Sphingomonadaceae</taxon>
        <taxon>Sphingomonas</taxon>
    </lineage>
</organism>
<gene>
    <name evidence="4" type="ORF">GCM10022281_12050</name>
</gene>
<evidence type="ECO:0000313" key="4">
    <source>
        <dbReference type="EMBL" id="GAA4033720.1"/>
    </source>
</evidence>
<proteinExistence type="predicted"/>
<accession>A0ABP7U015</accession>
<evidence type="ECO:0000313" key="5">
    <source>
        <dbReference type="Proteomes" id="UP001424459"/>
    </source>
</evidence>
<evidence type="ECO:0000256" key="2">
    <source>
        <dbReference type="SAM" id="Phobius"/>
    </source>
</evidence>
<evidence type="ECO:0000259" key="3">
    <source>
        <dbReference type="Pfam" id="PF13785"/>
    </source>
</evidence>
<dbReference type="EMBL" id="BAABBR010000001">
    <property type="protein sequence ID" value="GAA4033720.1"/>
    <property type="molecule type" value="Genomic_DNA"/>
</dbReference>
<keyword evidence="2" id="KW-0812">Transmembrane</keyword>
<comment type="caution">
    <text evidence="4">The sequence shown here is derived from an EMBL/GenBank/DDBJ whole genome shotgun (WGS) entry which is preliminary data.</text>
</comment>
<feature type="transmembrane region" description="Helical" evidence="2">
    <location>
        <begin position="253"/>
        <end position="273"/>
    </location>
</feature>
<keyword evidence="2" id="KW-0472">Membrane</keyword>
<evidence type="ECO:0000256" key="1">
    <source>
        <dbReference type="SAM" id="MobiDB-lite"/>
    </source>
</evidence>
<keyword evidence="5" id="KW-1185">Reference proteome</keyword>
<dbReference type="Proteomes" id="UP001424459">
    <property type="component" value="Unassembled WGS sequence"/>
</dbReference>